<feature type="transmembrane region" description="Helical" evidence="1">
    <location>
        <begin position="12"/>
        <end position="43"/>
    </location>
</feature>
<name>A0ABD5ZJY6_9EURY</name>
<dbReference type="Proteomes" id="UP001596398">
    <property type="component" value="Unassembled WGS sequence"/>
</dbReference>
<dbReference type="RefSeq" id="WP_276234826.1">
    <property type="nucleotide sequence ID" value="NZ_CP119802.1"/>
</dbReference>
<keyword evidence="1" id="KW-1133">Transmembrane helix</keyword>
<organism evidence="2 3">
    <name type="scientific">Halosegnis marinus</name>
    <dbReference type="NCBI Taxonomy" id="3034023"/>
    <lineage>
        <taxon>Archaea</taxon>
        <taxon>Methanobacteriati</taxon>
        <taxon>Methanobacteriota</taxon>
        <taxon>Stenosarchaea group</taxon>
        <taxon>Halobacteria</taxon>
        <taxon>Halobacteriales</taxon>
        <taxon>Natronomonadaceae</taxon>
        <taxon>Halosegnis</taxon>
    </lineage>
</organism>
<evidence type="ECO:0000313" key="3">
    <source>
        <dbReference type="Proteomes" id="UP001596398"/>
    </source>
</evidence>
<evidence type="ECO:0000256" key="1">
    <source>
        <dbReference type="SAM" id="Phobius"/>
    </source>
</evidence>
<keyword evidence="1" id="KW-0812">Transmembrane</keyword>
<proteinExistence type="predicted"/>
<accession>A0ABD5ZJY6</accession>
<reference evidence="2 3" key="1">
    <citation type="journal article" date="2019" name="Int. J. Syst. Evol. Microbiol.">
        <title>The Global Catalogue of Microorganisms (GCM) 10K type strain sequencing project: providing services to taxonomists for standard genome sequencing and annotation.</title>
        <authorList>
            <consortium name="The Broad Institute Genomics Platform"/>
            <consortium name="The Broad Institute Genome Sequencing Center for Infectious Disease"/>
            <person name="Wu L."/>
            <person name="Ma J."/>
        </authorList>
    </citation>
    <scope>NUCLEOTIDE SEQUENCE [LARGE SCALE GENOMIC DNA]</scope>
    <source>
        <strain evidence="2 3">DT85</strain>
    </source>
</reference>
<keyword evidence="1" id="KW-0472">Membrane</keyword>
<gene>
    <name evidence="2" type="ORF">ACFQJ4_00725</name>
</gene>
<comment type="caution">
    <text evidence="2">The sequence shown here is derived from an EMBL/GenBank/DDBJ whole genome shotgun (WGS) entry which is preliminary data.</text>
</comment>
<dbReference type="AlphaFoldDB" id="A0ABD5ZJY6"/>
<sequence length="46" mass="4652">MLTLAEKATALVAIIAAVGVLVVMNVWLALVGTVTAVPLGYAVTRA</sequence>
<dbReference type="EMBL" id="JBHTAP010000001">
    <property type="protein sequence ID" value="MFC7233830.1"/>
    <property type="molecule type" value="Genomic_DNA"/>
</dbReference>
<dbReference type="GeneID" id="79265490"/>
<evidence type="ECO:0000313" key="2">
    <source>
        <dbReference type="EMBL" id="MFC7233830.1"/>
    </source>
</evidence>
<keyword evidence="3" id="KW-1185">Reference proteome</keyword>
<protein>
    <submittedName>
        <fullName evidence="2">Uncharacterized protein</fullName>
    </submittedName>
</protein>